<sequence>MRFCFRLPPMKVFLPTYRYMRKKASRTSRKARQTAHDAQAYEPTRTSPFLLLPRELRDRIYDYAFGSEITIFTPPDLILEARPKGRKSEKSGPDKDIAIHYPKTRPAYIRGLPLWLLTNKQICSEALSYFGSVQTFTRADLCRIPRYPKRLVLKWEYSGCQTPLVFNSDVIRNVTIRAEKNLDLWKQSAFLEFVDRLDTKELELRLECERATRYYPHLQFLWRNSLYAWIIRDLDTEKWDGRFRKVIISIPTDCDGAESVVDAARFDQMEALARRLVGNVRTVTWGPFVFDYMDRGNKVYKRSIVVDRKD</sequence>
<protein>
    <recommendedName>
        <fullName evidence="3">F-box domain-containing protein</fullName>
    </recommendedName>
</protein>
<accession>A0A4Q4MWE6</accession>
<comment type="caution">
    <text evidence="1">The sequence shown here is derived from an EMBL/GenBank/DDBJ whole genome shotgun (WGS) entry which is preliminary data.</text>
</comment>
<gene>
    <name evidence="1" type="ORF">AA0114_g969</name>
</gene>
<evidence type="ECO:0000313" key="1">
    <source>
        <dbReference type="EMBL" id="RYN60711.1"/>
    </source>
</evidence>
<evidence type="ECO:0008006" key="3">
    <source>
        <dbReference type="Google" id="ProtNLM"/>
    </source>
</evidence>
<dbReference type="AlphaFoldDB" id="A0A4Q4MWE6"/>
<dbReference type="Proteomes" id="UP000292402">
    <property type="component" value="Unassembled WGS sequence"/>
</dbReference>
<evidence type="ECO:0000313" key="2">
    <source>
        <dbReference type="Proteomes" id="UP000292402"/>
    </source>
</evidence>
<name>A0A4Q4MWE6_9PLEO</name>
<dbReference type="EMBL" id="PDXA01000002">
    <property type="protein sequence ID" value="RYN60711.1"/>
    <property type="molecule type" value="Genomic_DNA"/>
</dbReference>
<dbReference type="PANTHER" id="PTHR38790">
    <property type="entry name" value="2EXR DOMAIN-CONTAINING PROTEIN-RELATED"/>
    <property type="match status" value="1"/>
</dbReference>
<organism evidence="1 2">
    <name type="scientific">Alternaria tenuissima</name>
    <dbReference type="NCBI Taxonomy" id="119927"/>
    <lineage>
        <taxon>Eukaryota</taxon>
        <taxon>Fungi</taxon>
        <taxon>Dikarya</taxon>
        <taxon>Ascomycota</taxon>
        <taxon>Pezizomycotina</taxon>
        <taxon>Dothideomycetes</taxon>
        <taxon>Pleosporomycetidae</taxon>
        <taxon>Pleosporales</taxon>
        <taxon>Pleosporineae</taxon>
        <taxon>Pleosporaceae</taxon>
        <taxon>Alternaria</taxon>
        <taxon>Alternaria sect. Alternaria</taxon>
        <taxon>Alternaria alternata complex</taxon>
    </lineage>
</organism>
<proteinExistence type="predicted"/>
<reference evidence="2" key="1">
    <citation type="journal article" date="2019" name="bioRxiv">
        <title>Genomics, evolutionary history and diagnostics of the Alternaria alternata species group including apple and Asian pear pathotypes.</title>
        <authorList>
            <person name="Armitage A.D."/>
            <person name="Cockerton H.M."/>
            <person name="Sreenivasaprasad S."/>
            <person name="Woodhall J.W."/>
            <person name="Lane C.R."/>
            <person name="Harrison R.J."/>
            <person name="Clarkson J.P."/>
        </authorList>
    </citation>
    <scope>NUCLEOTIDE SEQUENCE [LARGE SCALE GENOMIC DNA]</scope>
    <source>
        <strain evidence="2">FERA 1082</strain>
    </source>
</reference>